<evidence type="ECO:0000256" key="2">
    <source>
        <dbReference type="ARBA" id="ARBA00022630"/>
    </source>
</evidence>
<keyword evidence="3" id="KW-0274">FAD</keyword>
<dbReference type="Proteomes" id="UP000788993">
    <property type="component" value="Unassembled WGS sequence"/>
</dbReference>
<evidence type="ECO:0000259" key="5">
    <source>
        <dbReference type="Pfam" id="PF07992"/>
    </source>
</evidence>
<organism evidence="6 7">
    <name type="scientific">Ogataea polymorpha</name>
    <dbReference type="NCBI Taxonomy" id="460523"/>
    <lineage>
        <taxon>Eukaryota</taxon>
        <taxon>Fungi</taxon>
        <taxon>Dikarya</taxon>
        <taxon>Ascomycota</taxon>
        <taxon>Saccharomycotina</taxon>
        <taxon>Pichiomycetes</taxon>
        <taxon>Pichiales</taxon>
        <taxon>Pichiaceae</taxon>
        <taxon>Ogataea</taxon>
    </lineage>
</organism>
<dbReference type="PRINTS" id="PR00469">
    <property type="entry name" value="PNDRDTASEII"/>
</dbReference>
<feature type="domain" description="FAD/NAD(P)-binding" evidence="5">
    <location>
        <begin position="3"/>
        <end position="273"/>
    </location>
</feature>
<accession>A0A9P8TFC0</accession>
<keyword evidence="7" id="KW-1185">Reference proteome</keyword>
<name>A0A9P8TFC0_9ASCO</name>
<gene>
    <name evidence="6" type="ORF">OGATHE_001291</name>
</gene>
<dbReference type="PRINTS" id="PR00368">
    <property type="entry name" value="FADPNR"/>
</dbReference>
<reference evidence="6" key="2">
    <citation type="submission" date="2021-01" db="EMBL/GenBank/DDBJ databases">
        <authorList>
            <person name="Schikora-Tamarit M.A."/>
        </authorList>
    </citation>
    <scope>NUCLEOTIDE SEQUENCE</scope>
    <source>
        <strain evidence="6">NCAIM Y.01608</strain>
    </source>
</reference>
<dbReference type="Gene3D" id="3.50.50.100">
    <property type="match status" value="1"/>
</dbReference>
<reference evidence="6" key="1">
    <citation type="journal article" date="2021" name="Open Biol.">
        <title>Shared evolutionary footprints suggest mitochondrial oxidative damage underlies multiple complex I losses in fungi.</title>
        <authorList>
            <person name="Schikora-Tamarit M.A."/>
            <person name="Marcet-Houben M."/>
            <person name="Nosek J."/>
            <person name="Gabaldon T."/>
        </authorList>
    </citation>
    <scope>NUCLEOTIDE SEQUENCE</scope>
    <source>
        <strain evidence="6">NCAIM Y.01608</strain>
    </source>
</reference>
<keyword evidence="4" id="KW-0560">Oxidoreductase</keyword>
<keyword evidence="2" id="KW-0285">Flavoprotein</keyword>
<dbReference type="GO" id="GO:0005737">
    <property type="term" value="C:cytoplasm"/>
    <property type="evidence" value="ECO:0007669"/>
    <property type="project" value="TreeGrafter"/>
</dbReference>
<evidence type="ECO:0000313" key="6">
    <source>
        <dbReference type="EMBL" id="KAH3676801.1"/>
    </source>
</evidence>
<evidence type="ECO:0000256" key="4">
    <source>
        <dbReference type="ARBA" id="ARBA00023002"/>
    </source>
</evidence>
<sequence>MTRITIIGAGLYGAFAAKKLSKVPGLEITLISKKNYINFVPSVPRNFVTQNLDGYSRTLEEIFGDSITLIYDEAVSFDDKKVTTRKNGDVAFDVLIVATGSILSREFELPNTVDSAVEHFKKEFEQVERAKNITVIGGGISGCELVGELAHKFKDEIAKGEKRINLIHSNSNVLSDHEINSVRQSVKSQLEGMNVKLYLGQKATLDGDKVYAGSEEVPTDHIIWTTGVKPNTPDSPLEGLKNEKGEIKVKPTFQTVASPNIFAIGDCVDFVIKAVAPLKKWNSVLVDNVIAYVQDKPLTKQVVPPTNTDKPTCGVSLGPEHAAGQIATPFGTFSLPVFLIVQAKSKTMFKGRLSEI</sequence>
<evidence type="ECO:0000256" key="1">
    <source>
        <dbReference type="ARBA" id="ARBA00006442"/>
    </source>
</evidence>
<dbReference type="PANTHER" id="PTHR43735:SF3">
    <property type="entry name" value="FERROPTOSIS SUPPRESSOR PROTEIN 1"/>
    <property type="match status" value="1"/>
</dbReference>
<protein>
    <recommendedName>
        <fullName evidence="5">FAD/NAD(P)-binding domain-containing protein</fullName>
    </recommendedName>
</protein>
<dbReference type="PANTHER" id="PTHR43735">
    <property type="entry name" value="APOPTOSIS-INDUCING FACTOR 1"/>
    <property type="match status" value="1"/>
</dbReference>
<dbReference type="InterPro" id="IPR023753">
    <property type="entry name" value="FAD/NAD-binding_dom"/>
</dbReference>
<dbReference type="SUPFAM" id="SSF51905">
    <property type="entry name" value="FAD/NAD(P)-binding domain"/>
    <property type="match status" value="1"/>
</dbReference>
<proteinExistence type="inferred from homology"/>
<evidence type="ECO:0000256" key="3">
    <source>
        <dbReference type="ARBA" id="ARBA00022827"/>
    </source>
</evidence>
<comment type="caution">
    <text evidence="6">The sequence shown here is derived from an EMBL/GenBank/DDBJ whole genome shotgun (WGS) entry which is preliminary data.</text>
</comment>
<dbReference type="GO" id="GO:0004174">
    <property type="term" value="F:electron-transferring-flavoprotein dehydrogenase activity"/>
    <property type="evidence" value="ECO:0007669"/>
    <property type="project" value="TreeGrafter"/>
</dbReference>
<dbReference type="InterPro" id="IPR036188">
    <property type="entry name" value="FAD/NAD-bd_sf"/>
</dbReference>
<comment type="similarity">
    <text evidence="1">Belongs to the FAD-dependent oxidoreductase family.</text>
</comment>
<dbReference type="GO" id="GO:0050660">
    <property type="term" value="F:flavin adenine dinucleotide binding"/>
    <property type="evidence" value="ECO:0007669"/>
    <property type="project" value="TreeGrafter"/>
</dbReference>
<dbReference type="Pfam" id="PF07992">
    <property type="entry name" value="Pyr_redox_2"/>
    <property type="match status" value="1"/>
</dbReference>
<dbReference type="EMBL" id="JAEUBD010000146">
    <property type="protein sequence ID" value="KAH3676801.1"/>
    <property type="molecule type" value="Genomic_DNA"/>
</dbReference>
<evidence type="ECO:0000313" key="7">
    <source>
        <dbReference type="Proteomes" id="UP000788993"/>
    </source>
</evidence>
<dbReference type="AlphaFoldDB" id="A0A9P8TFC0"/>